<evidence type="ECO:0000256" key="4">
    <source>
        <dbReference type="ARBA" id="ARBA00031552"/>
    </source>
</evidence>
<name>F0XZW0_AURAN</name>
<evidence type="ECO:0000313" key="9">
    <source>
        <dbReference type="Proteomes" id="UP000002729"/>
    </source>
</evidence>
<dbReference type="EC" id="6.3.1.14" evidence="1"/>
<dbReference type="PANTHER" id="PTHR42860">
    <property type="entry name" value="VITAMIN B12-BINDING PROTEIN"/>
    <property type="match status" value="1"/>
</dbReference>
<keyword evidence="6" id="KW-0812">Transmembrane</keyword>
<dbReference type="SUPFAM" id="SSF53807">
    <property type="entry name" value="Helical backbone' metal receptor"/>
    <property type="match status" value="1"/>
</dbReference>
<feature type="domain" description="Diphthamide synthase" evidence="7">
    <location>
        <begin position="660"/>
        <end position="845"/>
    </location>
</feature>
<keyword evidence="6" id="KW-0472">Membrane</keyword>
<evidence type="ECO:0000256" key="6">
    <source>
        <dbReference type="SAM" id="Phobius"/>
    </source>
</evidence>
<evidence type="ECO:0000256" key="1">
    <source>
        <dbReference type="ARBA" id="ARBA00012089"/>
    </source>
</evidence>
<comment type="catalytic activity">
    <reaction evidence="5">
        <text>diphthine-[translation elongation factor 2] + NH4(+) + ATP = diphthamide-[translation elongation factor 2] + AMP + diphosphate + H(+)</text>
        <dbReference type="Rhea" id="RHEA:19753"/>
        <dbReference type="Rhea" id="RHEA-COMP:10172"/>
        <dbReference type="Rhea" id="RHEA-COMP:10174"/>
        <dbReference type="ChEBI" id="CHEBI:15378"/>
        <dbReference type="ChEBI" id="CHEBI:16692"/>
        <dbReference type="ChEBI" id="CHEBI:28938"/>
        <dbReference type="ChEBI" id="CHEBI:30616"/>
        <dbReference type="ChEBI" id="CHEBI:33019"/>
        <dbReference type="ChEBI" id="CHEBI:82696"/>
        <dbReference type="ChEBI" id="CHEBI:456215"/>
        <dbReference type="EC" id="6.3.1.14"/>
    </reaction>
</comment>
<keyword evidence="6" id="KW-1133">Transmembrane helix</keyword>
<dbReference type="Gene3D" id="3.40.50.620">
    <property type="entry name" value="HUPs"/>
    <property type="match status" value="1"/>
</dbReference>
<dbReference type="InterPro" id="IPR051030">
    <property type="entry name" value="Vitamin_B12-ABC_binding"/>
</dbReference>
<dbReference type="OrthoDB" id="274765at2759"/>
<dbReference type="KEGG" id="aaf:AURANDRAFT_61850"/>
<dbReference type="OMA" id="HTLARVW"/>
<feature type="transmembrane region" description="Helical" evidence="6">
    <location>
        <begin position="178"/>
        <end position="196"/>
    </location>
</feature>
<evidence type="ECO:0000256" key="2">
    <source>
        <dbReference type="ARBA" id="ARBA00018426"/>
    </source>
</evidence>
<feature type="transmembrane region" description="Helical" evidence="6">
    <location>
        <begin position="49"/>
        <end position="73"/>
    </location>
</feature>
<evidence type="ECO:0000256" key="3">
    <source>
        <dbReference type="ARBA" id="ARBA00029814"/>
    </source>
</evidence>
<dbReference type="InterPro" id="IPR014729">
    <property type="entry name" value="Rossmann-like_a/b/a_fold"/>
</dbReference>
<feature type="transmembrane region" description="Helical" evidence="6">
    <location>
        <begin position="85"/>
        <end position="102"/>
    </location>
</feature>
<accession>F0XZW0</accession>
<dbReference type="eggNOG" id="ENOG502S4BH">
    <property type="taxonomic scope" value="Eukaryota"/>
</dbReference>
<evidence type="ECO:0000313" key="8">
    <source>
        <dbReference type="EMBL" id="EGB11411.1"/>
    </source>
</evidence>
<reference evidence="8 9" key="1">
    <citation type="journal article" date="2011" name="Proc. Natl. Acad. Sci. U.S.A.">
        <title>Niche of harmful alga Aureococcus anophagefferens revealed through ecogenomics.</title>
        <authorList>
            <person name="Gobler C.J."/>
            <person name="Berry D.L."/>
            <person name="Dyhrman S.T."/>
            <person name="Wilhelm S.W."/>
            <person name="Salamov A."/>
            <person name="Lobanov A.V."/>
            <person name="Zhang Y."/>
            <person name="Collier J.L."/>
            <person name="Wurch L.L."/>
            <person name="Kustka A.B."/>
            <person name="Dill B.D."/>
            <person name="Shah M."/>
            <person name="VerBerkmoes N.C."/>
            <person name="Kuo A."/>
            <person name="Terry A."/>
            <person name="Pangilinan J."/>
            <person name="Lindquist E.A."/>
            <person name="Lucas S."/>
            <person name="Paulsen I.T."/>
            <person name="Hattenrath-Lehmann T.K."/>
            <person name="Talmage S.C."/>
            <person name="Walker E.A."/>
            <person name="Koch F."/>
            <person name="Burson A.M."/>
            <person name="Marcoval M.A."/>
            <person name="Tang Y.Z."/>
            <person name="Lecleir G.R."/>
            <person name="Coyne K.J."/>
            <person name="Berg G.M."/>
            <person name="Bertrand E.M."/>
            <person name="Saito M.A."/>
            <person name="Gladyshev V.N."/>
            <person name="Grigoriev I.V."/>
        </authorList>
    </citation>
    <scope>NUCLEOTIDE SEQUENCE [LARGE SCALE GENOMIC DNA]</scope>
    <source>
        <strain evidence="9">CCMP 1984</strain>
    </source>
</reference>
<feature type="transmembrane region" description="Helical" evidence="6">
    <location>
        <begin position="12"/>
        <end position="37"/>
    </location>
</feature>
<evidence type="ECO:0000256" key="5">
    <source>
        <dbReference type="ARBA" id="ARBA00048108"/>
    </source>
</evidence>
<dbReference type="Pfam" id="PF17653">
    <property type="entry name" value="DUF5522"/>
    <property type="match status" value="1"/>
</dbReference>
<organism evidence="9">
    <name type="scientific">Aureococcus anophagefferens</name>
    <name type="common">Harmful bloom alga</name>
    <dbReference type="NCBI Taxonomy" id="44056"/>
    <lineage>
        <taxon>Eukaryota</taxon>
        <taxon>Sar</taxon>
        <taxon>Stramenopiles</taxon>
        <taxon>Ochrophyta</taxon>
        <taxon>Pelagophyceae</taxon>
        <taxon>Pelagomonadales</taxon>
        <taxon>Pelagomonadaceae</taxon>
        <taxon>Aureococcus</taxon>
    </lineage>
</organism>
<dbReference type="PANTHER" id="PTHR42860:SF1">
    <property type="entry name" value="VITAMIN B12-BINDING PROTEIN"/>
    <property type="match status" value="1"/>
</dbReference>
<evidence type="ECO:0000259" key="7">
    <source>
        <dbReference type="Pfam" id="PF01902"/>
    </source>
</evidence>
<dbReference type="InterPro" id="IPR040807">
    <property type="entry name" value="DUF5522"/>
</dbReference>
<dbReference type="AlphaFoldDB" id="F0XZW0"/>
<dbReference type="SUPFAM" id="SSF52402">
    <property type="entry name" value="Adenine nucleotide alpha hydrolases-like"/>
    <property type="match status" value="1"/>
</dbReference>
<dbReference type="GeneID" id="20223632"/>
<feature type="transmembrane region" description="Helical" evidence="6">
    <location>
        <begin position="202"/>
        <end position="223"/>
    </location>
</feature>
<dbReference type="InterPro" id="IPR002761">
    <property type="entry name" value="Diphthami_syn_dom"/>
</dbReference>
<dbReference type="Pfam" id="PF01902">
    <property type="entry name" value="Diphthami_syn_2"/>
    <property type="match status" value="1"/>
</dbReference>
<proteinExistence type="predicted"/>
<keyword evidence="9" id="KW-1185">Reference proteome</keyword>
<sequence>MPYVFHDVTGSLINVGVGILMKWMLGSDDLVWLAPFMARGQARHKCRMAFKYVVSVAFLTLVACGLGAIVTATATSGSGDAADEAVGTIAGALLFAYAVHLARDEGYFERCAPEKGGGGGGGDEAPSRIEAALATSLKSASDAFDGVADVALCGSGEAGDGQALLKDPDRAAKAQKDIVVVAFLGSLDDFMVYFALSLSGKITWLELFLGVTIGAVAIALVVGTLLEASEALSDLVENVPVPLVLALVAVYIVARRTLRCNAMAHRGRRILSLLPSATEIVGGLGLEDCIVGVTHECNPDFIGGLLARGVPRVTSSAIDPHALPQGEIDGMVKASLGAGLSLYGVDEALVRAAAPDLVLTQMLCAVCAPSADDVGAACANVFPAGRGAPEILNLEPRDVAGVAETFGAPTVLLLEWLEPPFDGGHWVPELIATAGGIPARNAEGGLSRGMAWDDVYEADPDVVLVACCGFDLARNAADARLHGDRLSKLRAAREGRLFAVDGDRYFARPSQSLAAGAALVARCARHWEPGVADLEAALGDFLPAEGAGWERLDLARAAVRADARAPSALTAAGVDDDFAADGWAAAHAVAVAEGRSWYEDPATGYRVMTSAKHAERGACCGSGCRHCPFEHANVEDRAARISQPAWLANPPPAAADPVTVLFFSGGKDSLLALRRLAAAGRDVVLLTTFDAGERRVAHQDVGIEDIVKQATHLGLPLLGCPLHRSSGRAYVDHVAAALELVGAPVRSLAFGDLHLDHIRGWREDALAHLGFDLEFPLWHAAYDELAADLAASRVPCVVSAVTVDDAPVAVGAAYSADVAAACAAAGLDAFGERGEFHTLARVWDVPRHTALGVHPKIACAPKFSF</sequence>
<gene>
    <name evidence="8" type="ORF">AURANDRAFT_61850</name>
</gene>
<protein>
    <recommendedName>
        <fullName evidence="2">Diphthine--ammonia ligase</fullName>
        <ecNumber evidence="1">6.3.1.14</ecNumber>
    </recommendedName>
    <alternativeName>
        <fullName evidence="3">Diphthamide synthase</fullName>
    </alternativeName>
    <alternativeName>
        <fullName evidence="4">Diphthamide synthetase</fullName>
    </alternativeName>
</protein>
<dbReference type="InParanoid" id="F0XZW0"/>
<feature type="transmembrane region" description="Helical" evidence="6">
    <location>
        <begin position="235"/>
        <end position="254"/>
    </location>
</feature>
<dbReference type="EMBL" id="GL833122">
    <property type="protein sequence ID" value="EGB11411.1"/>
    <property type="molecule type" value="Genomic_DNA"/>
</dbReference>
<dbReference type="RefSeq" id="XP_009033781.1">
    <property type="nucleotide sequence ID" value="XM_009035533.1"/>
</dbReference>
<dbReference type="Proteomes" id="UP000002729">
    <property type="component" value="Unassembled WGS sequence"/>
</dbReference>
<dbReference type="Gene3D" id="3.40.50.1980">
    <property type="entry name" value="Nitrogenase molybdenum iron protein domain"/>
    <property type="match status" value="2"/>
</dbReference>
<dbReference type="GO" id="GO:0017178">
    <property type="term" value="F:diphthine-ammonia ligase activity"/>
    <property type="evidence" value="ECO:0007669"/>
    <property type="project" value="UniProtKB-EC"/>
</dbReference>